<evidence type="ECO:0000313" key="3">
    <source>
        <dbReference type="EMBL" id="GAA3984991.1"/>
    </source>
</evidence>
<organism evidence="3 4">
    <name type="scientific">Mucilaginibacter dorajii</name>
    <dbReference type="NCBI Taxonomy" id="692994"/>
    <lineage>
        <taxon>Bacteria</taxon>
        <taxon>Pseudomonadati</taxon>
        <taxon>Bacteroidota</taxon>
        <taxon>Sphingobacteriia</taxon>
        <taxon>Sphingobacteriales</taxon>
        <taxon>Sphingobacteriaceae</taxon>
        <taxon>Mucilaginibacter</taxon>
    </lineage>
</organism>
<reference evidence="4" key="1">
    <citation type="journal article" date="2019" name="Int. J. Syst. Evol. Microbiol.">
        <title>The Global Catalogue of Microorganisms (GCM) 10K type strain sequencing project: providing services to taxonomists for standard genome sequencing and annotation.</title>
        <authorList>
            <consortium name="The Broad Institute Genomics Platform"/>
            <consortium name="The Broad Institute Genome Sequencing Center for Infectious Disease"/>
            <person name="Wu L."/>
            <person name="Ma J."/>
        </authorList>
    </citation>
    <scope>NUCLEOTIDE SEQUENCE [LARGE SCALE GENOMIC DNA]</scope>
    <source>
        <strain evidence="4">JCM 16601</strain>
    </source>
</reference>
<proteinExistence type="predicted"/>
<keyword evidence="1" id="KW-1133">Transmembrane helix</keyword>
<feature type="transmembrane region" description="Helical" evidence="1">
    <location>
        <begin position="46"/>
        <end position="67"/>
    </location>
</feature>
<evidence type="ECO:0000256" key="1">
    <source>
        <dbReference type="SAM" id="Phobius"/>
    </source>
</evidence>
<name>A0ABP7QNC2_9SPHI</name>
<evidence type="ECO:0000259" key="2">
    <source>
        <dbReference type="Pfam" id="PF19124"/>
    </source>
</evidence>
<dbReference type="Pfam" id="PF19124">
    <property type="entry name" value="DUF5808"/>
    <property type="match status" value="1"/>
</dbReference>
<evidence type="ECO:0000313" key="4">
    <source>
        <dbReference type="Proteomes" id="UP001500742"/>
    </source>
</evidence>
<feature type="domain" description="DUF5808" evidence="2">
    <location>
        <begin position="22"/>
        <end position="45"/>
    </location>
</feature>
<sequence length="69" mass="8135">MSNFDRNDDKYWKWGMIYINADDPAIWLPKRTGLGWTLNFAHKMSFVYLVLLLVLPTLVALFFTRALKP</sequence>
<keyword evidence="4" id="KW-1185">Reference proteome</keyword>
<keyword evidence="1" id="KW-0812">Transmembrane</keyword>
<comment type="caution">
    <text evidence="3">The sequence shown here is derived from an EMBL/GenBank/DDBJ whole genome shotgun (WGS) entry which is preliminary data.</text>
</comment>
<dbReference type="RefSeq" id="WP_259093305.1">
    <property type="nucleotide sequence ID" value="NZ_BAAAZC010000028.1"/>
</dbReference>
<dbReference type="InterPro" id="IPR043831">
    <property type="entry name" value="DUF5808"/>
</dbReference>
<keyword evidence="1" id="KW-0472">Membrane</keyword>
<accession>A0ABP7QNC2</accession>
<dbReference type="EMBL" id="BAAAZC010000028">
    <property type="protein sequence ID" value="GAA3984991.1"/>
    <property type="molecule type" value="Genomic_DNA"/>
</dbReference>
<dbReference type="Proteomes" id="UP001500742">
    <property type="component" value="Unassembled WGS sequence"/>
</dbReference>
<protein>
    <recommendedName>
        <fullName evidence="2">DUF5808 domain-containing protein</fullName>
    </recommendedName>
</protein>
<gene>
    <name evidence="3" type="ORF">GCM10022210_41340</name>
</gene>